<dbReference type="EMBL" id="UYRR01000200">
    <property type="protein sequence ID" value="VDK17632.1"/>
    <property type="molecule type" value="Genomic_DNA"/>
</dbReference>
<dbReference type="Proteomes" id="UP000267096">
    <property type="component" value="Unassembled WGS sequence"/>
</dbReference>
<protein>
    <submittedName>
        <fullName evidence="2 4">Uncharacterized protein</fullName>
    </submittedName>
</protein>
<gene>
    <name evidence="2" type="ORF">ASIM_LOCUS362</name>
</gene>
<feature type="region of interest" description="Disordered" evidence="1">
    <location>
        <begin position="1"/>
        <end position="40"/>
    </location>
</feature>
<feature type="compositionally biased region" description="Basic residues" evidence="1">
    <location>
        <begin position="16"/>
        <end position="30"/>
    </location>
</feature>
<evidence type="ECO:0000313" key="3">
    <source>
        <dbReference type="Proteomes" id="UP000267096"/>
    </source>
</evidence>
<proteinExistence type="predicted"/>
<reference evidence="4" key="1">
    <citation type="submission" date="2017-02" db="UniProtKB">
        <authorList>
            <consortium name="WormBaseParasite"/>
        </authorList>
    </citation>
    <scope>IDENTIFICATION</scope>
</reference>
<keyword evidence="3" id="KW-1185">Reference proteome</keyword>
<dbReference type="AlphaFoldDB" id="A0A0M3IYX9"/>
<feature type="compositionally biased region" description="Basic and acidic residues" evidence="1">
    <location>
        <begin position="1"/>
        <end position="15"/>
    </location>
</feature>
<name>A0A0M3IYX9_ANISI</name>
<organism evidence="4">
    <name type="scientific">Anisakis simplex</name>
    <name type="common">Herring worm</name>
    <dbReference type="NCBI Taxonomy" id="6269"/>
    <lineage>
        <taxon>Eukaryota</taxon>
        <taxon>Metazoa</taxon>
        <taxon>Ecdysozoa</taxon>
        <taxon>Nematoda</taxon>
        <taxon>Chromadorea</taxon>
        <taxon>Rhabditida</taxon>
        <taxon>Spirurina</taxon>
        <taxon>Ascaridomorpha</taxon>
        <taxon>Ascaridoidea</taxon>
        <taxon>Anisakidae</taxon>
        <taxon>Anisakis</taxon>
        <taxon>Anisakis simplex complex</taxon>
    </lineage>
</organism>
<reference evidence="2 3" key="2">
    <citation type="submission" date="2018-11" db="EMBL/GenBank/DDBJ databases">
        <authorList>
            <consortium name="Pathogen Informatics"/>
        </authorList>
    </citation>
    <scope>NUCLEOTIDE SEQUENCE [LARGE SCALE GENOMIC DNA]</scope>
</reference>
<evidence type="ECO:0000256" key="1">
    <source>
        <dbReference type="SAM" id="MobiDB-lite"/>
    </source>
</evidence>
<evidence type="ECO:0000313" key="2">
    <source>
        <dbReference type="EMBL" id="VDK17632.1"/>
    </source>
</evidence>
<sequence>MEKQRERQPRSERGKERKKKRKKGQVVRHRIKDDDKNSNEHLSLAIAPMATVLEKLNVAFGKALK</sequence>
<accession>A0A0M3IYX9</accession>
<evidence type="ECO:0000313" key="4">
    <source>
        <dbReference type="WBParaSite" id="ASIM_0000045801-mRNA-1"/>
    </source>
</evidence>
<dbReference type="WBParaSite" id="ASIM_0000045801-mRNA-1">
    <property type="protein sequence ID" value="ASIM_0000045801-mRNA-1"/>
    <property type="gene ID" value="ASIM_0000045801"/>
</dbReference>